<dbReference type="PANTHER" id="PTHR44591:SF23">
    <property type="entry name" value="CHEY SUBFAMILY"/>
    <property type="match status" value="1"/>
</dbReference>
<evidence type="ECO:0000259" key="4">
    <source>
        <dbReference type="PROSITE" id="PS50110"/>
    </source>
</evidence>
<name>A0A551XND8_MICAE</name>
<evidence type="ECO:0000256" key="1">
    <source>
        <dbReference type="ARBA" id="ARBA00022553"/>
    </source>
</evidence>
<reference evidence="5 6" key="1">
    <citation type="submission" date="2019-01" db="EMBL/GenBank/DDBJ databases">
        <title>Coherence of Microcystis species and biogeography revealed through population genomics.</title>
        <authorList>
            <person name="Perez-Carrascal O.M."/>
            <person name="Terrat Y."/>
            <person name="Giani A."/>
            <person name="Fortin N."/>
            <person name="Tromas N."/>
            <person name="Shapiro B.J."/>
        </authorList>
    </citation>
    <scope>NUCLEOTIDE SEQUENCE [LARGE SCALE GENOMIC DNA]</scope>
    <source>
        <strain evidence="5">Ma_QC_C_20070703_M131</strain>
    </source>
</reference>
<proteinExistence type="evidence at transcript level"/>
<dbReference type="InterPro" id="IPR024186">
    <property type="entry name" value="Sig_transdc_resp-reg_PatA"/>
</dbReference>
<comment type="function">
    <text evidence="2">Controls heterocyst pattern formation.</text>
</comment>
<evidence type="ECO:0000256" key="2">
    <source>
        <dbReference type="PIRNR" id="PIRNR005897"/>
    </source>
</evidence>
<dbReference type="InterPro" id="IPR011006">
    <property type="entry name" value="CheY-like_superfamily"/>
</dbReference>
<dbReference type="InterPro" id="IPR050595">
    <property type="entry name" value="Bact_response_regulator"/>
</dbReference>
<accession>A0A551XND8</accession>
<keyword evidence="1" id="KW-0597">Phosphoprotein</keyword>
<dbReference type="SUPFAM" id="SSF52172">
    <property type="entry name" value="CheY-like"/>
    <property type="match status" value="1"/>
</dbReference>
<comment type="caution">
    <text evidence="5">The sequence shown here is derived from an EMBL/GenBank/DDBJ whole genome shotgun (WGS) entry which is preliminary data.</text>
</comment>
<keyword evidence="2" id="KW-0902">Two-component regulatory system</keyword>
<dbReference type="InterPro" id="IPR001789">
    <property type="entry name" value="Sig_transdc_resp-reg_receiver"/>
</dbReference>
<comment type="induction">
    <text evidence="2">By nitrogen starvation.</text>
</comment>
<dbReference type="Gene3D" id="3.40.50.2300">
    <property type="match status" value="1"/>
</dbReference>
<dbReference type="GO" id="GO:0000160">
    <property type="term" value="P:phosphorelay signal transduction system"/>
    <property type="evidence" value="ECO:0007669"/>
    <property type="project" value="UniProtKB-KW"/>
</dbReference>
<organism evidence="5 6">
    <name type="scientific">Microcystis aeruginosa Ma_QC_C_20070703_M131</name>
    <dbReference type="NCBI Taxonomy" id="2486263"/>
    <lineage>
        <taxon>Bacteria</taxon>
        <taxon>Bacillati</taxon>
        <taxon>Cyanobacteriota</taxon>
        <taxon>Cyanophyceae</taxon>
        <taxon>Oscillatoriophycideae</taxon>
        <taxon>Chroococcales</taxon>
        <taxon>Microcystaceae</taxon>
        <taxon>Microcystis</taxon>
    </lineage>
</organism>
<dbReference type="EMBL" id="SFCA01000167">
    <property type="protein sequence ID" value="TRT50228.1"/>
    <property type="molecule type" value="Genomic_DNA"/>
</dbReference>
<dbReference type="PIRSF" id="PIRSF005897">
    <property type="entry name" value="RR_PatA"/>
    <property type="match status" value="1"/>
</dbReference>
<dbReference type="InterPro" id="IPR025497">
    <property type="entry name" value="PatA-like_N"/>
</dbReference>
<dbReference type="SMART" id="SM00448">
    <property type="entry name" value="REC"/>
    <property type="match status" value="1"/>
</dbReference>
<dbReference type="AlphaFoldDB" id="A0A551XND8"/>
<comment type="subcellular location">
    <subcellularLocation>
        <location evidence="2">Cell septum</location>
    </subcellularLocation>
</comment>
<dbReference type="Proteomes" id="UP000316443">
    <property type="component" value="Unassembled WGS sequence"/>
</dbReference>
<feature type="domain" description="Response regulatory" evidence="4">
    <location>
        <begin position="295"/>
        <end position="411"/>
    </location>
</feature>
<evidence type="ECO:0000256" key="3">
    <source>
        <dbReference type="PROSITE-ProRule" id="PRU00169"/>
    </source>
</evidence>
<dbReference type="Pfam" id="PF00072">
    <property type="entry name" value="Response_reg"/>
    <property type="match status" value="1"/>
</dbReference>
<evidence type="ECO:0000313" key="5">
    <source>
        <dbReference type="EMBL" id="TRT50228.1"/>
    </source>
</evidence>
<dbReference type="PANTHER" id="PTHR44591">
    <property type="entry name" value="STRESS RESPONSE REGULATOR PROTEIN 1"/>
    <property type="match status" value="1"/>
</dbReference>
<dbReference type="GO" id="GO:0030428">
    <property type="term" value="C:cell septum"/>
    <property type="evidence" value="ECO:0007669"/>
    <property type="project" value="UniProtKB-SubCell"/>
</dbReference>
<comment type="caution">
    <text evidence="3">Lacks conserved residue(s) required for the propagation of feature annotation.</text>
</comment>
<gene>
    <name evidence="5" type="ORF">EWV85_16430</name>
</gene>
<evidence type="ECO:0000313" key="6">
    <source>
        <dbReference type="Proteomes" id="UP000316443"/>
    </source>
</evidence>
<dbReference type="Pfam" id="PF14332">
    <property type="entry name" value="DUF4388"/>
    <property type="match status" value="1"/>
</dbReference>
<dbReference type="GO" id="GO:0043158">
    <property type="term" value="P:heterocyst development"/>
    <property type="evidence" value="ECO:0007669"/>
    <property type="project" value="UniProtKB-KW"/>
</dbReference>
<protein>
    <recommendedName>
        <fullName evidence="2">Protein PatA</fullName>
    </recommendedName>
</protein>
<dbReference type="PROSITE" id="PS50110">
    <property type="entry name" value="RESPONSE_REGULATORY"/>
    <property type="match status" value="1"/>
</dbReference>
<keyword evidence="2" id="KW-0364">Heterocyst</keyword>
<sequence length="411" mass="47173">MMDLALPTPQTSGLAMNTNDYPTNSRLEYLNPIIGFNAVKQASLFQKIKDREFNGRLFLRDYKGLESVFYFYFGRLVYVTGGCHPVRRWQRMLARYCPEILQDRETLRQGLMSVVTNNLAIAWEYQVLSRWAKQQKTTLEQLNQIICSSAEEILFDLTQSGQVSFYRQSDRLEGFTPLTVINPEQMIAKVWQQWQAWQEARLGDRSPNLAPIIKNTEELAKRIASFNTQLFSQRFKGQHSLRDLSVQSGQDLLSLARSLMIYVQLGSMELVATTDFPSPLEMYSSASFVKVSSLKIAYGDEDQQKCQFMAALMKRLGHDCITVQDGLQAISLFVEQKPNLICLSSQLLQTDAYIICRTLRGLPLFQKTPIWIFTDHLSLTERIRAKIAGASEVVEKSPHTQMIKQLLDKYF</sequence>